<sequence>MYCKHNGIDLDPYAFSKRPRKLASLVDEELKRLVSLADVFRRVPELQPLLHECLTASPLSFQVHHSDRNMREQMQRVSAHSRKTGQMVFDPPIEGERKTTYVSIYSEDDSVTKDYLNSLGLPFQNIEFVEGSKKGRRHFDGEVSHAKDVYWHETIDLYKSGYSATSVIAPFWGLRDPFVIHFVILYALSIVVRYLPSLWHDIEDGTLNHMRALIEHYLSVVDNVVPRLAIERITGVRLLVVQPGSLMAPS</sequence>
<comment type="caution">
    <text evidence="1">The sequence shown here is derived from an EMBL/GenBank/DDBJ whole genome shotgun (WGS) entry which is preliminary data.</text>
</comment>
<proteinExistence type="predicted"/>
<dbReference type="Pfam" id="PF14175">
    <property type="entry name" value="YaaC"/>
    <property type="match status" value="1"/>
</dbReference>
<name>A0A1J5P883_9ZZZZ</name>
<evidence type="ECO:0000313" key="1">
    <source>
        <dbReference type="EMBL" id="OIQ67793.1"/>
    </source>
</evidence>
<accession>A0A1J5P883</accession>
<protein>
    <submittedName>
        <fullName evidence="1">Uncharacterized protein</fullName>
    </submittedName>
</protein>
<dbReference type="InterPro" id="IPR026988">
    <property type="entry name" value="YaaC-like"/>
</dbReference>
<dbReference type="AlphaFoldDB" id="A0A1J5P883"/>
<organism evidence="1">
    <name type="scientific">mine drainage metagenome</name>
    <dbReference type="NCBI Taxonomy" id="410659"/>
    <lineage>
        <taxon>unclassified sequences</taxon>
        <taxon>metagenomes</taxon>
        <taxon>ecological metagenomes</taxon>
    </lineage>
</organism>
<reference evidence="1" key="1">
    <citation type="submission" date="2016-10" db="EMBL/GenBank/DDBJ databases">
        <title>Sequence of Gallionella enrichment culture.</title>
        <authorList>
            <person name="Poehlein A."/>
            <person name="Muehling M."/>
            <person name="Daniel R."/>
        </authorList>
    </citation>
    <scope>NUCLEOTIDE SEQUENCE</scope>
</reference>
<dbReference type="EMBL" id="MLJW01005702">
    <property type="protein sequence ID" value="OIQ67793.1"/>
    <property type="molecule type" value="Genomic_DNA"/>
</dbReference>
<gene>
    <name evidence="1" type="ORF">GALL_506260</name>
</gene>